<evidence type="ECO:0000313" key="2">
    <source>
        <dbReference type="Proteomes" id="UP000078200"/>
    </source>
</evidence>
<reference evidence="1" key="1">
    <citation type="submission" date="2020-05" db="UniProtKB">
        <authorList>
            <consortium name="EnsemblMetazoa"/>
        </authorList>
    </citation>
    <scope>IDENTIFICATION</scope>
    <source>
        <strain evidence="1">TTRI</strain>
    </source>
</reference>
<dbReference type="AlphaFoldDB" id="A0A1A9VRI3"/>
<organism evidence="1 2">
    <name type="scientific">Glossina austeni</name>
    <name type="common">Savannah tsetse fly</name>
    <dbReference type="NCBI Taxonomy" id="7395"/>
    <lineage>
        <taxon>Eukaryota</taxon>
        <taxon>Metazoa</taxon>
        <taxon>Ecdysozoa</taxon>
        <taxon>Arthropoda</taxon>
        <taxon>Hexapoda</taxon>
        <taxon>Insecta</taxon>
        <taxon>Pterygota</taxon>
        <taxon>Neoptera</taxon>
        <taxon>Endopterygota</taxon>
        <taxon>Diptera</taxon>
        <taxon>Brachycera</taxon>
        <taxon>Muscomorpha</taxon>
        <taxon>Hippoboscoidea</taxon>
        <taxon>Glossinidae</taxon>
        <taxon>Glossina</taxon>
    </lineage>
</organism>
<proteinExistence type="predicted"/>
<protein>
    <submittedName>
        <fullName evidence="1">Uncharacterized protein</fullName>
    </submittedName>
</protein>
<keyword evidence="2" id="KW-1185">Reference proteome</keyword>
<dbReference type="VEuPathDB" id="VectorBase:GAUT045204"/>
<name>A0A1A9VRI3_GLOAU</name>
<accession>A0A1A9VRI3</accession>
<sequence length="107" mass="11788">MAWDTELNNDAVSVATNNDDAVSLPEPSTSVVFLAFNLLGNVIQNILLYQTCVYVYKYNISDCQPLLEVQRQSPEVQSPTGCSKGDALNMGTEALKNVVLRKFACDR</sequence>
<evidence type="ECO:0000313" key="1">
    <source>
        <dbReference type="EnsemblMetazoa" id="GAUT045204-PA"/>
    </source>
</evidence>
<dbReference type="Proteomes" id="UP000078200">
    <property type="component" value="Unassembled WGS sequence"/>
</dbReference>
<dbReference type="EnsemblMetazoa" id="GAUT045204-RA">
    <property type="protein sequence ID" value="GAUT045204-PA"/>
    <property type="gene ID" value="GAUT045204"/>
</dbReference>